<dbReference type="InterPro" id="IPR046668">
    <property type="entry name" value="DUF6538"/>
</dbReference>
<proteinExistence type="inferred from homology"/>
<keyword evidence="8" id="KW-1185">Reference proteome</keyword>
<dbReference type="CDD" id="cd01184">
    <property type="entry name" value="INT_C_like_1"/>
    <property type="match status" value="1"/>
</dbReference>
<feature type="domain" description="Core-binding (CB)" evidence="6">
    <location>
        <begin position="238"/>
        <end position="348"/>
    </location>
</feature>
<evidence type="ECO:0000313" key="7">
    <source>
        <dbReference type="EMBL" id="MDQ0455143.1"/>
    </source>
</evidence>
<comment type="similarity">
    <text evidence="1">Belongs to the 'phage' integrase family.</text>
</comment>
<dbReference type="InterPro" id="IPR050090">
    <property type="entry name" value="Tyrosine_recombinase_XerCD"/>
</dbReference>
<dbReference type="PANTHER" id="PTHR30349">
    <property type="entry name" value="PHAGE INTEGRASE-RELATED"/>
    <property type="match status" value="1"/>
</dbReference>
<sequence length="604" mass="68476">MARISYLLRRGASYYARIKVPTDLIEIIGKKELVKALGTKDENVAKREMWPVVEGWNRHFEDLRSRRELKGDDKAVAVWQHYEETLQSYDLKQRALPTPAQQDAELQKLYRRIEVGEITSDDFVGMINAYAHYELMLRARTDDANLRTRRLNALKIALTSGDTKLIEPAVKDFISKQRLLVDVDSGEYRELCTLMTRAEIEGLQRTLERDKGDFTGSPKDPIVKPVVGSAQEAAAPGEAIMELFDNYARENPKQITADTLAQARRDVGTFVDLVGSTCPVHRIDKKAVREWKALLMKYPVKATETKAFEGMKIAEIVKHNETVGKPALTPRTVNRYLSSLGAFCNWLVNNGYLDSNPTEGMSLAKDKKKKVFPFKTDQMNALFKSPLFTGCQSDDAPRFWHKPGNVLVRDHRFWVPLVMLYSGARPAEIAQLAISDVREERGHWIMDITETTDGDDEEENTKSVKTEGSRRVVPVHKELVRLGFLEYHTSMKNAGQSRLFPFAGRNSRGQMIADYSREFGRYLARIGLKNGRGLSLYSFRHGAFDAVRRAGYLDEQFNFIFGHVSGNKVTRGYGVLAQGMLEQRVELINAIAYPGLILLHLHSA</sequence>
<evidence type="ECO:0000256" key="3">
    <source>
        <dbReference type="ARBA" id="ARBA00023125"/>
    </source>
</evidence>
<dbReference type="InterPro" id="IPR044068">
    <property type="entry name" value="CB"/>
</dbReference>
<dbReference type="Gene3D" id="1.10.150.130">
    <property type="match status" value="1"/>
</dbReference>
<dbReference type="InterPro" id="IPR013762">
    <property type="entry name" value="Integrase-like_cat_sf"/>
</dbReference>
<evidence type="ECO:0000256" key="4">
    <source>
        <dbReference type="ARBA" id="ARBA00023172"/>
    </source>
</evidence>
<dbReference type="RefSeq" id="WP_307157331.1">
    <property type="nucleotide sequence ID" value="NZ_JAUSWH010000003.1"/>
</dbReference>
<dbReference type="PROSITE" id="PS51900">
    <property type="entry name" value="CB"/>
    <property type="match status" value="1"/>
</dbReference>
<dbReference type="InterPro" id="IPR011010">
    <property type="entry name" value="DNA_brk_join_enz"/>
</dbReference>
<reference evidence="7 8" key="1">
    <citation type="submission" date="2023-07" db="EMBL/GenBank/DDBJ databases">
        <title>Genomic Encyclopedia of Type Strains, Phase IV (KMG-IV): sequencing the most valuable type-strain genomes for metagenomic binning, comparative biology and taxonomic classification.</title>
        <authorList>
            <person name="Goeker M."/>
        </authorList>
    </citation>
    <scope>NUCLEOTIDE SEQUENCE [LARGE SCALE GENOMIC DNA]</scope>
    <source>
        <strain evidence="7 8">DSM 100301</strain>
    </source>
</reference>
<organism evidence="7 8">
    <name type="scientific">Rhizobium paknamense</name>
    <dbReference type="NCBI Taxonomy" id="1206817"/>
    <lineage>
        <taxon>Bacteria</taxon>
        <taxon>Pseudomonadati</taxon>
        <taxon>Pseudomonadota</taxon>
        <taxon>Alphaproteobacteria</taxon>
        <taxon>Hyphomicrobiales</taxon>
        <taxon>Rhizobiaceae</taxon>
        <taxon>Rhizobium/Agrobacterium group</taxon>
        <taxon>Rhizobium</taxon>
    </lineage>
</organism>
<keyword evidence="4" id="KW-0233">DNA recombination</keyword>
<dbReference type="SUPFAM" id="SSF56349">
    <property type="entry name" value="DNA breaking-rejoining enzymes"/>
    <property type="match status" value="1"/>
</dbReference>
<gene>
    <name evidence="7" type="ORF">QO005_001473</name>
</gene>
<comment type="caution">
    <text evidence="7">The sequence shown here is derived from an EMBL/GenBank/DDBJ whole genome shotgun (WGS) entry which is preliminary data.</text>
</comment>
<dbReference type="InterPro" id="IPR010998">
    <property type="entry name" value="Integrase_recombinase_N"/>
</dbReference>
<dbReference type="Pfam" id="PF20172">
    <property type="entry name" value="DUF6538"/>
    <property type="match status" value="1"/>
</dbReference>
<dbReference type="EMBL" id="JAUSWH010000003">
    <property type="protein sequence ID" value="MDQ0455143.1"/>
    <property type="molecule type" value="Genomic_DNA"/>
</dbReference>
<evidence type="ECO:0000256" key="5">
    <source>
        <dbReference type="PROSITE-ProRule" id="PRU01248"/>
    </source>
</evidence>
<protein>
    <submittedName>
        <fullName evidence="7">Integrase</fullName>
    </submittedName>
</protein>
<name>A0ABU0IA92_9HYPH</name>
<keyword evidence="2" id="KW-0229">DNA integration</keyword>
<dbReference type="Proteomes" id="UP001235269">
    <property type="component" value="Unassembled WGS sequence"/>
</dbReference>
<evidence type="ECO:0000256" key="2">
    <source>
        <dbReference type="ARBA" id="ARBA00022908"/>
    </source>
</evidence>
<evidence type="ECO:0000259" key="6">
    <source>
        <dbReference type="PROSITE" id="PS51900"/>
    </source>
</evidence>
<keyword evidence="3 5" id="KW-0238">DNA-binding</keyword>
<evidence type="ECO:0000313" key="8">
    <source>
        <dbReference type="Proteomes" id="UP001235269"/>
    </source>
</evidence>
<dbReference type="PANTHER" id="PTHR30349:SF41">
    <property type="entry name" value="INTEGRASE_RECOMBINASE PROTEIN MJ0367-RELATED"/>
    <property type="match status" value="1"/>
</dbReference>
<accession>A0ABU0IA92</accession>
<dbReference type="Gene3D" id="1.10.443.10">
    <property type="entry name" value="Intergrase catalytic core"/>
    <property type="match status" value="1"/>
</dbReference>
<evidence type="ECO:0000256" key="1">
    <source>
        <dbReference type="ARBA" id="ARBA00008857"/>
    </source>
</evidence>